<protein>
    <recommendedName>
        <fullName evidence="1">UPF0145 protein SAMN05216285_0885</fullName>
    </recommendedName>
</protein>
<dbReference type="Proteomes" id="UP000183275">
    <property type="component" value="Unassembled WGS sequence"/>
</dbReference>
<dbReference type="InterPro" id="IPR035439">
    <property type="entry name" value="UPF0145_dom_sf"/>
</dbReference>
<dbReference type="SUPFAM" id="SSF117782">
    <property type="entry name" value="YbjQ-like"/>
    <property type="match status" value="1"/>
</dbReference>
<reference evidence="3" key="1">
    <citation type="submission" date="2016-10" db="EMBL/GenBank/DDBJ databases">
        <authorList>
            <person name="Varghese N."/>
        </authorList>
    </citation>
    <scope>NUCLEOTIDE SEQUENCE [LARGE SCALE GENOMIC DNA]</scope>
    <source>
        <strain evidence="3">CGMCC 1.12284</strain>
    </source>
</reference>
<gene>
    <name evidence="2" type="ORF">SAMN05216285_0885</name>
</gene>
<proteinExistence type="inferred from homology"/>
<dbReference type="Gene3D" id="3.30.110.70">
    <property type="entry name" value="Hypothetical protein apc22750. Chain B"/>
    <property type="match status" value="1"/>
</dbReference>
<dbReference type="InterPro" id="IPR002765">
    <property type="entry name" value="UPF0145_YbjQ-like"/>
</dbReference>
<evidence type="ECO:0000313" key="3">
    <source>
        <dbReference type="Proteomes" id="UP000183275"/>
    </source>
</evidence>
<dbReference type="Pfam" id="PF01906">
    <property type="entry name" value="YbjQ_1"/>
    <property type="match status" value="1"/>
</dbReference>
<dbReference type="eggNOG" id="arCOG02287">
    <property type="taxonomic scope" value="Archaea"/>
</dbReference>
<comment type="similarity">
    <text evidence="1">Belongs to the UPF0145 family.</text>
</comment>
<keyword evidence="3" id="KW-1185">Reference proteome</keyword>
<sequence length="109" mass="11687">MVEITVTTTDAIEGREVTEYCGVVSGEAIIGANVVSDIASGIRDIVGGRSASYEKRIKEGREEALSDLRAEADDLGADAVVGATFDYEEMREGMLWVNVSGTAVKTRRE</sequence>
<accession>A0A1I0MF18</accession>
<organism evidence="2 3">
    <name type="scientific">Natrinema salifodinae</name>
    <dbReference type="NCBI Taxonomy" id="1202768"/>
    <lineage>
        <taxon>Archaea</taxon>
        <taxon>Methanobacteriati</taxon>
        <taxon>Methanobacteriota</taxon>
        <taxon>Stenosarchaea group</taxon>
        <taxon>Halobacteria</taxon>
        <taxon>Halobacteriales</taxon>
        <taxon>Natrialbaceae</taxon>
        <taxon>Natrinema</taxon>
    </lineage>
</organism>
<dbReference type="HAMAP" id="MF_00338">
    <property type="entry name" value="UPF0145"/>
    <property type="match status" value="1"/>
</dbReference>
<evidence type="ECO:0000313" key="2">
    <source>
        <dbReference type="EMBL" id="SEV86892.1"/>
    </source>
</evidence>
<dbReference type="PANTHER" id="PTHR34068:SF1">
    <property type="entry name" value="UPF0145 PROTEIN YBJQ"/>
    <property type="match status" value="1"/>
</dbReference>
<dbReference type="PANTHER" id="PTHR34068">
    <property type="entry name" value="UPF0145 PROTEIN YBJQ"/>
    <property type="match status" value="1"/>
</dbReference>
<dbReference type="OrthoDB" id="59443at2157"/>
<dbReference type="EMBL" id="FOIS01000001">
    <property type="protein sequence ID" value="SEV86892.1"/>
    <property type="molecule type" value="Genomic_DNA"/>
</dbReference>
<dbReference type="RefSeq" id="WP_049990803.1">
    <property type="nucleotide sequence ID" value="NZ_FOIS01000001.1"/>
</dbReference>
<evidence type="ECO:0000256" key="1">
    <source>
        <dbReference type="HAMAP-Rule" id="MF_00338"/>
    </source>
</evidence>
<name>A0A1I0MF18_9EURY</name>
<dbReference type="AlphaFoldDB" id="A0A1I0MF18"/>